<protein>
    <recommendedName>
        <fullName evidence="7">2Fe-2S ferredoxin-type domain-containing protein</fullName>
    </recommendedName>
</protein>
<reference evidence="8" key="1">
    <citation type="journal article" date="2014" name="Int. J. Syst. Evol. Microbiol.">
        <title>Complete genome sequence of Corynebacterium casei LMG S-19264T (=DSM 44701T), isolated from a smear-ripened cheese.</title>
        <authorList>
            <consortium name="US DOE Joint Genome Institute (JGI-PGF)"/>
            <person name="Walter F."/>
            <person name="Albersmeier A."/>
            <person name="Kalinowski J."/>
            <person name="Ruckert C."/>
        </authorList>
    </citation>
    <scope>NUCLEOTIDE SEQUENCE</scope>
    <source>
        <strain evidence="8">CGMCC 1.12987</strain>
    </source>
</reference>
<dbReference type="PANTHER" id="PTHR23426:SF65">
    <property type="entry name" value="FERREDOXIN-2, MITOCHONDRIAL"/>
    <property type="match status" value="1"/>
</dbReference>
<dbReference type="GO" id="GO:0140647">
    <property type="term" value="P:P450-containing electron transport chain"/>
    <property type="evidence" value="ECO:0007669"/>
    <property type="project" value="InterPro"/>
</dbReference>
<sequence>MIELKGRMKTAEVESESGLSILDHALKHDIDWGFSCTRGTCARCRCLIESGMEYLEDVTDEEWDRLEQHELDEGYRLGCQAMVKSSAGHIVAVNKPYF</sequence>
<dbReference type="Gene3D" id="3.10.20.30">
    <property type="match status" value="1"/>
</dbReference>
<dbReference type="AlphaFoldDB" id="A0A917CGJ5"/>
<comment type="caution">
    <text evidence="8">The sequence shown here is derived from an EMBL/GenBank/DDBJ whole genome shotgun (WGS) entry which is preliminary data.</text>
</comment>
<dbReference type="InterPro" id="IPR012675">
    <property type="entry name" value="Beta-grasp_dom_sf"/>
</dbReference>
<dbReference type="InterPro" id="IPR001041">
    <property type="entry name" value="2Fe-2S_ferredoxin-type"/>
</dbReference>
<comment type="similarity">
    <text evidence="1">Belongs to the adrenodoxin/putidaredoxin family.</text>
</comment>
<keyword evidence="2" id="KW-0001">2Fe-2S</keyword>
<dbReference type="Pfam" id="PF00111">
    <property type="entry name" value="Fer2"/>
    <property type="match status" value="1"/>
</dbReference>
<dbReference type="GO" id="GO:0009055">
    <property type="term" value="F:electron transfer activity"/>
    <property type="evidence" value="ECO:0007669"/>
    <property type="project" value="TreeGrafter"/>
</dbReference>
<dbReference type="InterPro" id="IPR001055">
    <property type="entry name" value="Adrenodoxin-like"/>
</dbReference>
<dbReference type="PROSITE" id="PS51085">
    <property type="entry name" value="2FE2S_FER_2"/>
    <property type="match status" value="1"/>
</dbReference>
<keyword evidence="3" id="KW-0479">Metal-binding</keyword>
<organism evidence="8 9">
    <name type="scientific">Paenibacillus abyssi</name>
    <dbReference type="NCBI Taxonomy" id="1340531"/>
    <lineage>
        <taxon>Bacteria</taxon>
        <taxon>Bacillati</taxon>
        <taxon>Bacillota</taxon>
        <taxon>Bacilli</taxon>
        <taxon>Bacillales</taxon>
        <taxon>Paenibacillaceae</taxon>
        <taxon>Paenibacillus</taxon>
    </lineage>
</organism>
<dbReference type="CDD" id="cd00207">
    <property type="entry name" value="fer2"/>
    <property type="match status" value="1"/>
</dbReference>
<evidence type="ECO:0000256" key="1">
    <source>
        <dbReference type="ARBA" id="ARBA00010914"/>
    </source>
</evidence>
<evidence type="ECO:0000256" key="4">
    <source>
        <dbReference type="ARBA" id="ARBA00023004"/>
    </source>
</evidence>
<accession>A0A917CGJ5</accession>
<reference evidence="8" key="2">
    <citation type="submission" date="2020-09" db="EMBL/GenBank/DDBJ databases">
        <authorList>
            <person name="Sun Q."/>
            <person name="Zhou Y."/>
        </authorList>
    </citation>
    <scope>NUCLEOTIDE SEQUENCE</scope>
    <source>
        <strain evidence="8">CGMCC 1.12987</strain>
    </source>
</reference>
<evidence type="ECO:0000256" key="5">
    <source>
        <dbReference type="ARBA" id="ARBA00023014"/>
    </source>
</evidence>
<dbReference type="InterPro" id="IPR036010">
    <property type="entry name" value="2Fe-2S_ferredoxin-like_sf"/>
</dbReference>
<evidence type="ECO:0000256" key="3">
    <source>
        <dbReference type="ARBA" id="ARBA00022723"/>
    </source>
</evidence>
<dbReference type="EMBL" id="BMGR01000001">
    <property type="protein sequence ID" value="GGF87862.1"/>
    <property type="molecule type" value="Genomic_DNA"/>
</dbReference>
<evidence type="ECO:0000313" key="9">
    <source>
        <dbReference type="Proteomes" id="UP000644756"/>
    </source>
</evidence>
<proteinExistence type="inferred from homology"/>
<keyword evidence="9" id="KW-1185">Reference proteome</keyword>
<feature type="domain" description="2Fe-2S ferredoxin-type" evidence="7">
    <location>
        <begin position="1"/>
        <end position="97"/>
    </location>
</feature>
<name>A0A917CGJ5_9BACL</name>
<dbReference type="GO" id="GO:0051537">
    <property type="term" value="F:2 iron, 2 sulfur cluster binding"/>
    <property type="evidence" value="ECO:0007669"/>
    <property type="project" value="UniProtKB-KW"/>
</dbReference>
<evidence type="ECO:0000256" key="6">
    <source>
        <dbReference type="ARBA" id="ARBA00034078"/>
    </source>
</evidence>
<dbReference type="Proteomes" id="UP000644756">
    <property type="component" value="Unassembled WGS sequence"/>
</dbReference>
<dbReference type="SUPFAM" id="SSF54292">
    <property type="entry name" value="2Fe-2S ferredoxin-like"/>
    <property type="match status" value="1"/>
</dbReference>
<comment type="cofactor">
    <cofactor evidence="6">
        <name>[2Fe-2S] cluster</name>
        <dbReference type="ChEBI" id="CHEBI:190135"/>
    </cofactor>
</comment>
<keyword evidence="5" id="KW-0411">Iron-sulfur</keyword>
<dbReference type="PANTHER" id="PTHR23426">
    <property type="entry name" value="FERREDOXIN/ADRENODOXIN"/>
    <property type="match status" value="1"/>
</dbReference>
<dbReference type="GO" id="GO:0005829">
    <property type="term" value="C:cytosol"/>
    <property type="evidence" value="ECO:0007669"/>
    <property type="project" value="TreeGrafter"/>
</dbReference>
<evidence type="ECO:0000256" key="2">
    <source>
        <dbReference type="ARBA" id="ARBA00022714"/>
    </source>
</evidence>
<dbReference type="GO" id="GO:0046872">
    <property type="term" value="F:metal ion binding"/>
    <property type="evidence" value="ECO:0007669"/>
    <property type="project" value="UniProtKB-KW"/>
</dbReference>
<gene>
    <name evidence="8" type="ORF">GCM10010916_01460</name>
</gene>
<keyword evidence="4" id="KW-0408">Iron</keyword>
<evidence type="ECO:0000259" key="7">
    <source>
        <dbReference type="PROSITE" id="PS51085"/>
    </source>
</evidence>
<evidence type="ECO:0000313" key="8">
    <source>
        <dbReference type="EMBL" id="GGF87862.1"/>
    </source>
</evidence>
<dbReference type="RefSeq" id="WP_188528055.1">
    <property type="nucleotide sequence ID" value="NZ_BMGR01000001.1"/>
</dbReference>